<comment type="caution">
    <text evidence="8">The sequence shown here is derived from an EMBL/GenBank/DDBJ whole genome shotgun (WGS) entry which is preliminary data.</text>
</comment>
<dbReference type="InterPro" id="IPR036513">
    <property type="entry name" value="STAS_dom_sf"/>
</dbReference>
<dbReference type="Gene3D" id="3.30.750.24">
    <property type="entry name" value="STAS domain"/>
    <property type="match status" value="1"/>
</dbReference>
<comment type="function">
    <text evidence="1">In the phosphorylated form it could act as an anti-anti-sigma factor that counteracts SpoIIAB and thus releases sigma f from inhibition.</text>
</comment>
<dbReference type="InterPro" id="IPR003658">
    <property type="entry name" value="Anti-sigma_ant"/>
</dbReference>
<comment type="similarity">
    <text evidence="2 6">Belongs to the anti-sigma-factor antagonist family.</text>
</comment>
<feature type="domain" description="STAS" evidence="7">
    <location>
        <begin position="2"/>
        <end position="112"/>
    </location>
</feature>
<sequence length="115" mass="12765">MVSLQTTTISGVLVARLQGELDHHAVEKIREDIEQTVQQEGINRLVLSFANIHFMDSSGIGLVLGRLRTIQALGGKMALCEVQNSLQKIFEMSGILKVLKLFPSEQEAIEYVRGE</sequence>
<evidence type="ECO:0000256" key="1">
    <source>
        <dbReference type="ARBA" id="ARBA00001976"/>
    </source>
</evidence>
<protein>
    <recommendedName>
        <fullName evidence="3 6">Anti-sigma F factor antagonist</fullName>
    </recommendedName>
    <alternativeName>
        <fullName evidence="6">Stage II sporulation protein</fullName>
    </alternativeName>
</protein>
<keyword evidence="4" id="KW-0597">Phosphoprotein</keyword>
<dbReference type="EMBL" id="JAURUO010000008">
    <property type="protein sequence ID" value="MDP9728689.1"/>
    <property type="molecule type" value="Genomic_DNA"/>
</dbReference>
<dbReference type="Proteomes" id="UP001229209">
    <property type="component" value="Unassembled WGS sequence"/>
</dbReference>
<evidence type="ECO:0000256" key="5">
    <source>
        <dbReference type="ARBA" id="ARBA00022969"/>
    </source>
</evidence>
<evidence type="ECO:0000256" key="3">
    <source>
        <dbReference type="ARBA" id="ARBA00020784"/>
    </source>
</evidence>
<evidence type="ECO:0000256" key="6">
    <source>
        <dbReference type="RuleBase" id="RU003749"/>
    </source>
</evidence>
<name>A0ABT9LWR9_9BACL</name>
<dbReference type="PANTHER" id="PTHR33495:SF2">
    <property type="entry name" value="ANTI-SIGMA FACTOR ANTAGONIST TM_1081-RELATED"/>
    <property type="match status" value="1"/>
</dbReference>
<keyword evidence="9" id="KW-1185">Reference proteome</keyword>
<evidence type="ECO:0000256" key="4">
    <source>
        <dbReference type="ARBA" id="ARBA00022553"/>
    </source>
</evidence>
<organism evidence="8 9">
    <name type="scientific">Alicyclobacillus tolerans</name>
    <dbReference type="NCBI Taxonomy" id="90970"/>
    <lineage>
        <taxon>Bacteria</taxon>
        <taxon>Bacillati</taxon>
        <taxon>Bacillota</taxon>
        <taxon>Bacilli</taxon>
        <taxon>Bacillales</taxon>
        <taxon>Alicyclobacillaceae</taxon>
        <taxon>Alicyclobacillus</taxon>
    </lineage>
</organism>
<dbReference type="Pfam" id="PF01740">
    <property type="entry name" value="STAS"/>
    <property type="match status" value="1"/>
</dbReference>
<accession>A0ABT9LWR9</accession>
<dbReference type="NCBIfam" id="TIGR00377">
    <property type="entry name" value="ant_ant_sig"/>
    <property type="match status" value="1"/>
</dbReference>
<dbReference type="PANTHER" id="PTHR33495">
    <property type="entry name" value="ANTI-SIGMA FACTOR ANTAGONIST TM_1081-RELATED-RELATED"/>
    <property type="match status" value="1"/>
</dbReference>
<reference evidence="8 9" key="1">
    <citation type="submission" date="2023-07" db="EMBL/GenBank/DDBJ databases">
        <title>Genomic Encyclopedia of Type Strains, Phase IV (KMG-IV): sequencing the most valuable type-strain genomes for metagenomic binning, comparative biology and taxonomic classification.</title>
        <authorList>
            <person name="Goeker M."/>
        </authorList>
    </citation>
    <scope>NUCLEOTIDE SEQUENCE [LARGE SCALE GENOMIC DNA]</scope>
    <source>
        <strain evidence="8 9">DSM 25924</strain>
    </source>
</reference>
<dbReference type="InterPro" id="IPR002645">
    <property type="entry name" value="STAS_dom"/>
</dbReference>
<dbReference type="CDD" id="cd07043">
    <property type="entry name" value="STAS_anti-anti-sigma_factors"/>
    <property type="match status" value="1"/>
</dbReference>
<dbReference type="PROSITE" id="PS50801">
    <property type="entry name" value="STAS"/>
    <property type="match status" value="1"/>
</dbReference>
<evidence type="ECO:0000313" key="9">
    <source>
        <dbReference type="Proteomes" id="UP001229209"/>
    </source>
</evidence>
<evidence type="ECO:0000259" key="7">
    <source>
        <dbReference type="PROSITE" id="PS50801"/>
    </source>
</evidence>
<gene>
    <name evidence="8" type="ORF">J2S04_001640</name>
</gene>
<evidence type="ECO:0000256" key="2">
    <source>
        <dbReference type="ARBA" id="ARBA00009013"/>
    </source>
</evidence>
<dbReference type="InterPro" id="IPR014237">
    <property type="entry name" value="Anti-sigma_F_ant"/>
</dbReference>
<proteinExistence type="inferred from homology"/>
<dbReference type="SUPFAM" id="SSF52091">
    <property type="entry name" value="SpoIIaa-like"/>
    <property type="match status" value="1"/>
</dbReference>
<dbReference type="NCBIfam" id="TIGR02886">
    <property type="entry name" value="spore_II_AA"/>
    <property type="match status" value="1"/>
</dbReference>
<evidence type="ECO:0000313" key="8">
    <source>
        <dbReference type="EMBL" id="MDP9728689.1"/>
    </source>
</evidence>
<keyword evidence="5" id="KW-0749">Sporulation</keyword>